<dbReference type="EMBL" id="DVFT01000173">
    <property type="protein sequence ID" value="HIQ97230.1"/>
    <property type="molecule type" value="Genomic_DNA"/>
</dbReference>
<protein>
    <submittedName>
        <fullName evidence="2">ABC-2 transporter permease</fullName>
    </submittedName>
</protein>
<reference evidence="2" key="1">
    <citation type="submission" date="2020-10" db="EMBL/GenBank/DDBJ databases">
        <authorList>
            <person name="Gilroy R."/>
        </authorList>
    </citation>
    <scope>NUCLEOTIDE SEQUENCE</scope>
    <source>
        <strain evidence="2">ChiSjej3B21-11622</strain>
    </source>
</reference>
<organism evidence="2 3">
    <name type="scientific">Candidatus Limivivens merdigallinarum</name>
    <dbReference type="NCBI Taxonomy" id="2840859"/>
    <lineage>
        <taxon>Bacteria</taxon>
        <taxon>Bacillati</taxon>
        <taxon>Bacillota</taxon>
        <taxon>Clostridia</taxon>
        <taxon>Lachnospirales</taxon>
        <taxon>Lachnospiraceae</taxon>
        <taxon>Lachnospiraceae incertae sedis</taxon>
        <taxon>Candidatus Limivivens</taxon>
    </lineage>
</organism>
<feature type="transmembrane region" description="Helical" evidence="1">
    <location>
        <begin position="114"/>
        <end position="137"/>
    </location>
</feature>
<evidence type="ECO:0000313" key="2">
    <source>
        <dbReference type="EMBL" id="HIQ97230.1"/>
    </source>
</evidence>
<sequence>MKGFMIKDFKLMKNQGKLMLVFCFLVFLFVVTGISDASFLVSALPFVISIFAMTTLSYDDLDNGMAFLMTLPITRKEYVKGKYLIAVLVGGGVWLLCAILGMGYERVSNPGGDLLELFGLCLGSGLFLSLFLGMMIPIQVKFGSEKGRVVLYGSFCLLIGLVYVGSRLLSDLSVDLQGVYAFLNTIPDWAWFLALAAAIILIFCISYWICVRIMEKKEF</sequence>
<dbReference type="AlphaFoldDB" id="A0A9D0ZYN0"/>
<reference evidence="2" key="2">
    <citation type="journal article" date="2021" name="PeerJ">
        <title>Extensive microbial diversity within the chicken gut microbiome revealed by metagenomics and culture.</title>
        <authorList>
            <person name="Gilroy R."/>
            <person name="Ravi A."/>
            <person name="Getino M."/>
            <person name="Pursley I."/>
            <person name="Horton D.L."/>
            <person name="Alikhan N.F."/>
            <person name="Baker D."/>
            <person name="Gharbi K."/>
            <person name="Hall N."/>
            <person name="Watson M."/>
            <person name="Adriaenssens E.M."/>
            <person name="Foster-Nyarko E."/>
            <person name="Jarju S."/>
            <person name="Secka A."/>
            <person name="Antonio M."/>
            <person name="Oren A."/>
            <person name="Chaudhuri R.R."/>
            <person name="La Ragione R."/>
            <person name="Hildebrand F."/>
            <person name="Pallen M.J."/>
        </authorList>
    </citation>
    <scope>NUCLEOTIDE SEQUENCE</scope>
    <source>
        <strain evidence="2">ChiSjej3B21-11622</strain>
    </source>
</reference>
<feature type="transmembrane region" description="Helical" evidence="1">
    <location>
        <begin position="43"/>
        <end position="61"/>
    </location>
</feature>
<proteinExistence type="predicted"/>
<gene>
    <name evidence="2" type="ORF">IAB26_11785</name>
</gene>
<feature type="transmembrane region" description="Helical" evidence="1">
    <location>
        <begin position="189"/>
        <end position="210"/>
    </location>
</feature>
<feature type="transmembrane region" description="Helical" evidence="1">
    <location>
        <begin position="82"/>
        <end position="102"/>
    </location>
</feature>
<comment type="caution">
    <text evidence="2">The sequence shown here is derived from an EMBL/GenBank/DDBJ whole genome shotgun (WGS) entry which is preliminary data.</text>
</comment>
<dbReference type="Proteomes" id="UP000886886">
    <property type="component" value="Unassembled WGS sequence"/>
</dbReference>
<accession>A0A9D0ZYN0</accession>
<keyword evidence="1" id="KW-0472">Membrane</keyword>
<dbReference type="InterPro" id="IPR025699">
    <property type="entry name" value="ABC2_memb-like"/>
</dbReference>
<feature type="transmembrane region" description="Helical" evidence="1">
    <location>
        <begin position="149"/>
        <end position="169"/>
    </location>
</feature>
<evidence type="ECO:0000313" key="3">
    <source>
        <dbReference type="Proteomes" id="UP000886886"/>
    </source>
</evidence>
<keyword evidence="1" id="KW-0812">Transmembrane</keyword>
<name>A0A9D0ZYN0_9FIRM</name>
<dbReference type="Pfam" id="PF13346">
    <property type="entry name" value="ABC2_membrane_5"/>
    <property type="match status" value="1"/>
</dbReference>
<keyword evidence="1" id="KW-1133">Transmembrane helix</keyword>
<evidence type="ECO:0000256" key="1">
    <source>
        <dbReference type="SAM" id="Phobius"/>
    </source>
</evidence>